<comment type="caution">
    <text evidence="2">The sequence shown here is derived from an EMBL/GenBank/DDBJ whole genome shotgun (WGS) entry which is preliminary data.</text>
</comment>
<dbReference type="AlphaFoldDB" id="A0A4V2MP96"/>
<sequence>MTGKIDAPPDIYRTLKYILPTSSSYAELLCLGFAIYFLSKDKGPFWRITLWYIVVVMATEIIGRYCAVTYRTNLFVYNIYTLFEISYVIYGFYTFIKQYADIKKWIIATYGAIISIYITFTSIYGINVYNAFTISVMSVVFVIYGLLYFYLLLKDENYIDLKFHPAFWWVGGTLIFYFGSTLANFFDDIIQQKFLGKYNTRGIIYTTLNFFLYGFWAYSFICRARQRKTCP</sequence>
<keyword evidence="1" id="KW-1133">Transmembrane helix</keyword>
<evidence type="ECO:0000313" key="3">
    <source>
        <dbReference type="Proteomes" id="UP000293925"/>
    </source>
</evidence>
<protein>
    <recommendedName>
        <fullName evidence="4">YhhN-like protein</fullName>
    </recommendedName>
</protein>
<feature type="transmembrane region" description="Helical" evidence="1">
    <location>
        <begin position="132"/>
        <end position="153"/>
    </location>
</feature>
<keyword evidence="3" id="KW-1185">Reference proteome</keyword>
<dbReference type="OrthoDB" id="649648at2"/>
<keyword evidence="1" id="KW-0812">Transmembrane</keyword>
<name>A0A4V2MP96_9SPHI</name>
<evidence type="ECO:0000256" key="1">
    <source>
        <dbReference type="SAM" id="Phobius"/>
    </source>
</evidence>
<organism evidence="2 3">
    <name type="scientific">Pedobacter psychrodurus</name>
    <dbReference type="NCBI Taxonomy" id="2530456"/>
    <lineage>
        <taxon>Bacteria</taxon>
        <taxon>Pseudomonadati</taxon>
        <taxon>Bacteroidota</taxon>
        <taxon>Sphingobacteriia</taxon>
        <taxon>Sphingobacteriales</taxon>
        <taxon>Sphingobacteriaceae</taxon>
        <taxon>Pedobacter</taxon>
    </lineage>
</organism>
<dbReference type="Proteomes" id="UP000293925">
    <property type="component" value="Unassembled WGS sequence"/>
</dbReference>
<feature type="transmembrane region" description="Helical" evidence="1">
    <location>
        <begin position="76"/>
        <end position="93"/>
    </location>
</feature>
<dbReference type="EMBL" id="SJSO01000030">
    <property type="protein sequence ID" value="TCD17494.1"/>
    <property type="molecule type" value="Genomic_DNA"/>
</dbReference>
<feature type="transmembrane region" description="Helical" evidence="1">
    <location>
        <begin position="203"/>
        <end position="221"/>
    </location>
</feature>
<keyword evidence="1" id="KW-0472">Membrane</keyword>
<proteinExistence type="predicted"/>
<evidence type="ECO:0008006" key="4">
    <source>
        <dbReference type="Google" id="ProtNLM"/>
    </source>
</evidence>
<dbReference type="RefSeq" id="WP_131534270.1">
    <property type="nucleotide sequence ID" value="NZ_SJSO01000030.1"/>
</dbReference>
<feature type="transmembrane region" description="Helical" evidence="1">
    <location>
        <begin position="165"/>
        <end position="183"/>
    </location>
</feature>
<accession>A0A4V2MP96</accession>
<reference evidence="2 3" key="1">
    <citation type="submission" date="2019-02" db="EMBL/GenBank/DDBJ databases">
        <title>Pedobacter sp. RP-3-21 sp. nov., isolated from Arctic soil.</title>
        <authorList>
            <person name="Dahal R.H."/>
        </authorList>
    </citation>
    <scope>NUCLEOTIDE SEQUENCE [LARGE SCALE GENOMIC DNA]</scope>
    <source>
        <strain evidence="2 3">RP-3-21</strain>
    </source>
</reference>
<gene>
    <name evidence="2" type="ORF">EZ456_23050</name>
</gene>
<feature type="transmembrane region" description="Helical" evidence="1">
    <location>
        <begin position="50"/>
        <end position="70"/>
    </location>
</feature>
<feature type="transmembrane region" description="Helical" evidence="1">
    <location>
        <begin position="105"/>
        <end position="126"/>
    </location>
</feature>
<evidence type="ECO:0000313" key="2">
    <source>
        <dbReference type="EMBL" id="TCD17494.1"/>
    </source>
</evidence>
<feature type="transmembrane region" description="Helical" evidence="1">
    <location>
        <begin position="17"/>
        <end position="38"/>
    </location>
</feature>